<accession>A0A6C0BCD4</accession>
<sequence>MLKLFSLAASTYIVNAANTVRDCSAGKSVFKWVSASVTPDPVIPGKDSTISLACEIPTGVTVTGGTAEYGFTFNGIPFSPTIDDLCADVACPLTPGPYSNSTMSQFPSVSGKIVSTIKWKDEAGTLLYCLETTIKT</sequence>
<dbReference type="EMBL" id="MN739107">
    <property type="protein sequence ID" value="QHS89229.1"/>
    <property type="molecule type" value="Genomic_DNA"/>
</dbReference>
<organism evidence="2">
    <name type="scientific">viral metagenome</name>
    <dbReference type="NCBI Taxonomy" id="1070528"/>
    <lineage>
        <taxon>unclassified sequences</taxon>
        <taxon>metagenomes</taxon>
        <taxon>organismal metagenomes</taxon>
    </lineage>
</organism>
<reference evidence="2" key="1">
    <citation type="journal article" date="2020" name="Nature">
        <title>Giant virus diversity and host interactions through global metagenomics.</title>
        <authorList>
            <person name="Schulz F."/>
            <person name="Roux S."/>
            <person name="Paez-Espino D."/>
            <person name="Jungbluth S."/>
            <person name="Walsh D.A."/>
            <person name="Denef V.J."/>
            <person name="McMahon K.D."/>
            <person name="Konstantinidis K.T."/>
            <person name="Eloe-Fadrosh E.A."/>
            <person name="Kyrpides N.C."/>
            <person name="Woyke T."/>
        </authorList>
    </citation>
    <scope>NUCLEOTIDE SEQUENCE</scope>
    <source>
        <strain evidence="2">GVMAG-M-3300010158-60</strain>
    </source>
</reference>
<dbReference type="Pfam" id="PF02221">
    <property type="entry name" value="E1_DerP2_DerF2"/>
    <property type="match status" value="1"/>
</dbReference>
<proteinExistence type="predicted"/>
<protein>
    <recommendedName>
        <fullName evidence="1">MD-2-related lipid-recognition domain-containing protein</fullName>
    </recommendedName>
</protein>
<dbReference type="SMART" id="SM00737">
    <property type="entry name" value="ML"/>
    <property type="match status" value="1"/>
</dbReference>
<dbReference type="SUPFAM" id="SSF81296">
    <property type="entry name" value="E set domains"/>
    <property type="match status" value="1"/>
</dbReference>
<feature type="domain" description="MD-2-related lipid-recognition" evidence="1">
    <location>
        <begin position="20"/>
        <end position="134"/>
    </location>
</feature>
<dbReference type="InterPro" id="IPR014756">
    <property type="entry name" value="Ig_E-set"/>
</dbReference>
<dbReference type="AlphaFoldDB" id="A0A6C0BCD4"/>
<dbReference type="InterPro" id="IPR003172">
    <property type="entry name" value="ML_dom"/>
</dbReference>
<evidence type="ECO:0000313" key="2">
    <source>
        <dbReference type="EMBL" id="QHS89229.1"/>
    </source>
</evidence>
<name>A0A6C0BCD4_9ZZZZ</name>
<evidence type="ECO:0000259" key="1">
    <source>
        <dbReference type="SMART" id="SM00737"/>
    </source>
</evidence>